<gene>
    <name evidence="1" type="ORF">METZ01_LOCUS115377</name>
</gene>
<dbReference type="EMBL" id="UINC01014702">
    <property type="protein sequence ID" value="SVA62523.1"/>
    <property type="molecule type" value="Genomic_DNA"/>
</dbReference>
<dbReference type="AlphaFoldDB" id="A0A381XE58"/>
<dbReference type="InterPro" id="IPR014581">
    <property type="entry name" value="UCP033303"/>
</dbReference>
<name>A0A381XE58_9ZZZZ</name>
<dbReference type="InterPro" id="IPR009758">
    <property type="entry name" value="DUF1326"/>
</dbReference>
<dbReference type="PIRSF" id="PIRSF033303">
    <property type="entry name" value="UCP033303"/>
    <property type="match status" value="1"/>
</dbReference>
<accession>A0A381XE58</accession>
<organism evidence="1">
    <name type="scientific">marine metagenome</name>
    <dbReference type="NCBI Taxonomy" id="408172"/>
    <lineage>
        <taxon>unclassified sequences</taxon>
        <taxon>metagenomes</taxon>
        <taxon>ecological metagenomes</taxon>
    </lineage>
</organism>
<dbReference type="Pfam" id="PF07040">
    <property type="entry name" value="DUF1326"/>
    <property type="match status" value="1"/>
</dbReference>
<evidence type="ECO:0000313" key="1">
    <source>
        <dbReference type="EMBL" id="SVA62523.1"/>
    </source>
</evidence>
<protein>
    <recommendedName>
        <fullName evidence="2">DUF1326 domain-containing protein</fullName>
    </recommendedName>
</protein>
<proteinExistence type="predicted"/>
<reference evidence="1" key="1">
    <citation type="submission" date="2018-05" db="EMBL/GenBank/DDBJ databases">
        <authorList>
            <person name="Lanie J.A."/>
            <person name="Ng W.-L."/>
            <person name="Kazmierczak K.M."/>
            <person name="Andrzejewski T.M."/>
            <person name="Davidsen T.M."/>
            <person name="Wayne K.J."/>
            <person name="Tettelin H."/>
            <person name="Glass J.I."/>
            <person name="Rusch D."/>
            <person name="Podicherti R."/>
            <person name="Tsui H.-C.T."/>
            <person name="Winkler M.E."/>
        </authorList>
    </citation>
    <scope>NUCLEOTIDE SEQUENCE</scope>
</reference>
<sequence>MNINWHIKGKQFGNCNCNYGCPCQFNSPPTDNYCHGMGAFLIEEGFFGDIDLKGVKAVSMMKFPGPIHEGKGQMQIILDSNSTLNQQNAILSIIYGKETEPMATAFAMYTSMMEKIYKPLVKNIELEINLETRICNLKAEDIISTSTKPISNPITGEEHRAIIKLPNGIEFKEAEMASGSTTANAAFKTNFKDTYVQIAVLNLTPKGIVN</sequence>
<evidence type="ECO:0008006" key="2">
    <source>
        <dbReference type="Google" id="ProtNLM"/>
    </source>
</evidence>